<proteinExistence type="predicted"/>
<organism evidence="4 7">
    <name type="scientific">Sulfolobus acidocaldarius</name>
    <dbReference type="NCBI Taxonomy" id="2285"/>
    <lineage>
        <taxon>Archaea</taxon>
        <taxon>Thermoproteota</taxon>
        <taxon>Thermoprotei</taxon>
        <taxon>Sulfolobales</taxon>
        <taxon>Sulfolobaceae</taxon>
        <taxon>Sulfolobus</taxon>
    </lineage>
</organism>
<dbReference type="InterPro" id="IPR050612">
    <property type="entry name" value="Prok_Mopterin_Oxidored"/>
</dbReference>
<dbReference type="EMBL" id="CP013694">
    <property type="protein sequence ID" value="ALU29264.1"/>
    <property type="molecule type" value="Genomic_DNA"/>
</dbReference>
<evidence type="ECO:0000313" key="5">
    <source>
        <dbReference type="EMBL" id="ALU31993.1"/>
    </source>
</evidence>
<accession>A0A0U3H2U8</accession>
<dbReference type="InterPro" id="IPR006656">
    <property type="entry name" value="Mopterin_OxRdtase"/>
</dbReference>
<dbReference type="RefSeq" id="WP_011277281.1">
    <property type="nucleotide sequence ID" value="NZ_BHWZ01000001.1"/>
</dbReference>
<dbReference type="Proteomes" id="UP000060043">
    <property type="component" value="Chromosome"/>
</dbReference>
<evidence type="ECO:0000256" key="1">
    <source>
        <dbReference type="ARBA" id="ARBA00023004"/>
    </source>
</evidence>
<dbReference type="STRING" id="1435377.SUSAZ_01850"/>
<dbReference type="PANTHER" id="PTHR43742">
    <property type="entry name" value="TRIMETHYLAMINE-N-OXIDE REDUCTASE"/>
    <property type="match status" value="1"/>
</dbReference>
<dbReference type="GO" id="GO:0051536">
    <property type="term" value="F:iron-sulfur cluster binding"/>
    <property type="evidence" value="ECO:0007669"/>
    <property type="project" value="UniProtKB-KW"/>
</dbReference>
<keyword evidence="2" id="KW-0411">Iron-sulfur</keyword>
<evidence type="ECO:0000313" key="4">
    <source>
        <dbReference type="EMBL" id="ALU29264.1"/>
    </source>
</evidence>
<evidence type="ECO:0000313" key="6">
    <source>
        <dbReference type="Proteomes" id="UP000060043"/>
    </source>
</evidence>
<dbReference type="Proteomes" id="UP000065473">
    <property type="component" value="Chromosome"/>
</dbReference>
<evidence type="ECO:0000313" key="7">
    <source>
        <dbReference type="Proteomes" id="UP000065473"/>
    </source>
</evidence>
<dbReference type="GeneID" id="14550892"/>
<keyword evidence="1" id="KW-0408">Iron</keyword>
<dbReference type="GO" id="GO:0016491">
    <property type="term" value="F:oxidoreductase activity"/>
    <property type="evidence" value="ECO:0007669"/>
    <property type="project" value="InterPro"/>
</dbReference>
<name>A0A0U3H2U8_9CREN</name>
<sequence length="583" mass="66656">MVIACTRDCYDTCIFDDNYKPLKSFPFLGFTCSRGNADLRRNKINRVLSPLVEGKETSLEDSVKYISKIIKETPKDKIIHVEYDGNQGLLTWYYPARLWNLLGTLSIDYSICASEGHEAIKAHYGSSFGALPEEFEKYDSVVFWGSESAVSFIHGWKLLQSKYKITVDVRISETARRSDKYYLVRPGSDGFLAVGVMKRIFARGVSADILDDEATLREYVNSYTWDEIESVTGLNRKYIEELGDLYYDRRPLTIIGFALGRTYYGGDAVSLISLIPALLGLRRGFFYSNSQGWGIDFSYLRGLHLSKPARIAPMGKVGEEVEKGNIKVIFAWNSNPIHSLPNSDRIVEAIKEGRLTLIMHDPFINESVKLSNVVIPSPTFLEKRDVVYSYWHDYLVYNEPICEPKGVDEIRLMRLIAKQLGISHPLIEEDEWKAVDYAIRRTGVSLEELVKNKVVKVKRYYDGFQKVKVNPLPRLKEPPVGEYLVFSSHPNHTNSQFNEIYDRPKPIVYNCCYEGEGYLESDFGKIRVIFKISERVPKGVYYMYKSGLFDLDDKPVNSIVNNAINEYGGTPQINFTKVRAILK</sequence>
<dbReference type="Pfam" id="PF00384">
    <property type="entry name" value="Molybdopterin"/>
    <property type="match status" value="1"/>
</dbReference>
<protein>
    <submittedName>
        <fullName evidence="4">Dehydrogenase</fullName>
    </submittedName>
</protein>
<evidence type="ECO:0000256" key="2">
    <source>
        <dbReference type="ARBA" id="ARBA00023014"/>
    </source>
</evidence>
<keyword evidence="2" id="KW-0479">Metal-binding</keyword>
<evidence type="ECO:0000259" key="3">
    <source>
        <dbReference type="Pfam" id="PF00384"/>
    </source>
</evidence>
<dbReference type="EMBL" id="CP013695">
    <property type="protein sequence ID" value="ALU31993.1"/>
    <property type="molecule type" value="Genomic_DNA"/>
</dbReference>
<dbReference type="AlphaFoldDB" id="A0A0U3H2U8"/>
<reference evidence="6 7" key="1">
    <citation type="submission" date="2015-12" db="EMBL/GenBank/DDBJ databases">
        <title>A stable core within a dynamic pangenome in Sulfolobus acidocaldarius.</title>
        <authorList>
            <person name="Anderson R."/>
            <person name="Kouris A."/>
            <person name="Seward C."/>
            <person name="Campbell K."/>
            <person name="Whitaker R."/>
        </authorList>
    </citation>
    <scope>NUCLEOTIDE SEQUENCE [LARGE SCALE GENOMIC DNA]</scope>
    <source>
        <strain evidence="4 7">GG12-C01-09</strain>
        <strain evidence="5 6">NG05B_CO5_07</strain>
    </source>
</reference>
<dbReference type="Gene3D" id="3.40.228.10">
    <property type="entry name" value="Dimethylsulfoxide Reductase, domain 2"/>
    <property type="match status" value="1"/>
</dbReference>
<dbReference type="PANTHER" id="PTHR43742:SF6">
    <property type="entry name" value="OXIDOREDUCTASE YYAE-RELATED"/>
    <property type="match status" value="1"/>
</dbReference>
<dbReference type="OMA" id="ACPLDCY"/>
<dbReference type="Gene3D" id="3.40.50.740">
    <property type="match status" value="1"/>
</dbReference>
<dbReference type="OrthoDB" id="23466at2157"/>
<feature type="domain" description="Molybdopterin oxidoreductase" evidence="3">
    <location>
        <begin position="124"/>
        <end position="387"/>
    </location>
</feature>
<gene>
    <name evidence="4" type="ORF">ATY89_04470</name>
    <name evidence="5" type="ORF">ATZ20_07495</name>
</gene>
<dbReference type="SUPFAM" id="SSF53706">
    <property type="entry name" value="Formate dehydrogenase/DMSO reductase, domains 1-3"/>
    <property type="match status" value="1"/>
</dbReference>
<dbReference type="Gene3D" id="3.30.2070.10">
    <property type="entry name" value="Formate dehydrogenase/DMSO reductase"/>
    <property type="match status" value="1"/>
</dbReference>
<dbReference type="PaxDb" id="1435377-SUSAZ_01850"/>